<sequence>MVNKGYKTNKMNTQQILTFLIIGITTLYGCLMVIDLIGRLVYLWHQVPLNLQSPTIKTTSAQSDLESGDTDKHIKREHEHLHQEPNYLSLELKPEPQNFVSIDIDKIDLRTARKIASALKKASKPNSDLIIKQKVNGKSVPLAWLQAQIKHRLELAPEIITPIIREFAPTAFTISEQQDIKHSNFAKVSKRQAS</sequence>
<dbReference type="EMBL" id="CP003643">
    <property type="protein sequence ID" value="AFZ28329.1"/>
    <property type="molecule type" value="Genomic_DNA"/>
</dbReference>
<dbReference type="PROSITE" id="PS51257">
    <property type="entry name" value="PROKAR_LIPOPROTEIN"/>
    <property type="match status" value="1"/>
</dbReference>
<name>K9X896_9NOST</name>
<dbReference type="PATRIC" id="fig|56107.3.peg.7028"/>
<keyword evidence="3" id="KW-1185">Reference proteome</keyword>
<keyword evidence="1" id="KW-0472">Membrane</keyword>
<reference evidence="2 3" key="1">
    <citation type="submission" date="2012-06" db="EMBL/GenBank/DDBJ databases">
        <title>Noncontiguous Finished plasmid 1 of genome of Cylindrospermum stagnale PCC 7417.</title>
        <authorList>
            <consortium name="US DOE Joint Genome Institute"/>
            <person name="Gugger M."/>
            <person name="Coursin T."/>
            <person name="Rippka R."/>
            <person name="Tandeau De Marsac N."/>
            <person name="Huntemann M."/>
            <person name="Wei C.-L."/>
            <person name="Han J."/>
            <person name="Detter J.C."/>
            <person name="Han C."/>
            <person name="Tapia R."/>
            <person name="Davenport K."/>
            <person name="Daligault H."/>
            <person name="Erkkila T."/>
            <person name="Gu W."/>
            <person name="Munk A.C.C."/>
            <person name="Teshima H."/>
            <person name="Xu Y."/>
            <person name="Chain P."/>
            <person name="Chen A."/>
            <person name="Krypides N."/>
            <person name="Mavromatis K."/>
            <person name="Markowitz V."/>
            <person name="Szeto E."/>
            <person name="Ivanova N."/>
            <person name="Mikhailova N."/>
            <person name="Ovchinnikova G."/>
            <person name="Pagani I."/>
            <person name="Pati A."/>
            <person name="Goodwin L."/>
            <person name="Peters L."/>
            <person name="Pitluck S."/>
            <person name="Woyke T."/>
            <person name="Kerfeld C."/>
        </authorList>
    </citation>
    <scope>NUCLEOTIDE SEQUENCE [LARGE SCALE GENOMIC DNA]</scope>
    <source>
        <strain evidence="2 3">PCC 7417</strain>
        <plasmid evidence="3">Plasmid pCYLST.01</plasmid>
    </source>
</reference>
<evidence type="ECO:0000313" key="2">
    <source>
        <dbReference type="EMBL" id="AFZ28329.1"/>
    </source>
</evidence>
<keyword evidence="1" id="KW-1133">Transmembrane helix</keyword>
<gene>
    <name evidence="2" type="ORF">Cylst_6553</name>
</gene>
<evidence type="ECO:0000313" key="3">
    <source>
        <dbReference type="Proteomes" id="UP000010475"/>
    </source>
</evidence>
<geneLocation type="plasmid" evidence="2 3">
    <name>pCYLST.01</name>
</geneLocation>
<dbReference type="AlphaFoldDB" id="K9X896"/>
<dbReference type="Proteomes" id="UP000010475">
    <property type="component" value="Plasmid pCYLST.01"/>
</dbReference>
<organism evidence="2 3">
    <name type="scientific">Cylindrospermum stagnale PCC 7417</name>
    <dbReference type="NCBI Taxonomy" id="56107"/>
    <lineage>
        <taxon>Bacteria</taxon>
        <taxon>Bacillati</taxon>
        <taxon>Cyanobacteriota</taxon>
        <taxon>Cyanophyceae</taxon>
        <taxon>Nostocales</taxon>
        <taxon>Nostocaceae</taxon>
        <taxon>Cylindrospermum</taxon>
    </lineage>
</organism>
<protein>
    <submittedName>
        <fullName evidence="2">Uncharacterized protein</fullName>
    </submittedName>
</protein>
<keyword evidence="2" id="KW-0614">Plasmid</keyword>
<dbReference type="KEGG" id="csg:Cylst_6553"/>
<accession>K9X896</accession>
<feature type="transmembrane region" description="Helical" evidence="1">
    <location>
        <begin position="16"/>
        <end position="44"/>
    </location>
</feature>
<keyword evidence="1" id="KW-0812">Transmembrane</keyword>
<proteinExistence type="predicted"/>
<dbReference type="HOGENOM" id="CLU_1159213_0_0_3"/>
<evidence type="ECO:0000256" key="1">
    <source>
        <dbReference type="SAM" id="Phobius"/>
    </source>
</evidence>